<protein>
    <recommendedName>
        <fullName evidence="3">YecA family protein</fullName>
    </recommendedName>
</protein>
<reference evidence="1 2" key="1">
    <citation type="submission" date="2024-10" db="EMBL/GenBank/DDBJ databases">
        <title>The Natural Products Discovery Center: Release of the First 8490 Sequenced Strains for Exploring Actinobacteria Biosynthetic Diversity.</title>
        <authorList>
            <person name="Kalkreuter E."/>
            <person name="Kautsar S.A."/>
            <person name="Yang D."/>
            <person name="Bader C.D."/>
            <person name="Teijaro C.N."/>
            <person name="Fluegel L."/>
            <person name="Davis C.M."/>
            <person name="Simpson J.R."/>
            <person name="Lauterbach L."/>
            <person name="Steele A.D."/>
            <person name="Gui C."/>
            <person name="Meng S."/>
            <person name="Li G."/>
            <person name="Viehrig K."/>
            <person name="Ye F."/>
            <person name="Su P."/>
            <person name="Kiefer A.F."/>
            <person name="Nichols A."/>
            <person name="Cepeda A.J."/>
            <person name="Yan W."/>
            <person name="Fan B."/>
            <person name="Jiang Y."/>
            <person name="Adhikari A."/>
            <person name="Zheng C.-J."/>
            <person name="Schuster L."/>
            <person name="Cowan T.M."/>
            <person name="Smanski M.J."/>
            <person name="Chevrette M.G."/>
            <person name="De Carvalho L.P.S."/>
            <person name="Shen B."/>
        </authorList>
    </citation>
    <scope>NUCLEOTIDE SEQUENCE [LARGE SCALE GENOMIC DNA]</scope>
    <source>
        <strain evidence="1 2">NPDC001281</strain>
    </source>
</reference>
<dbReference type="EMBL" id="JBIAXI010000002">
    <property type="protein sequence ID" value="MFF4771823.1"/>
    <property type="molecule type" value="Genomic_DNA"/>
</dbReference>
<proteinExistence type="predicted"/>
<evidence type="ECO:0000313" key="2">
    <source>
        <dbReference type="Proteomes" id="UP001602119"/>
    </source>
</evidence>
<name>A0ABW6UYD6_MICFU</name>
<keyword evidence="2" id="KW-1185">Reference proteome</keyword>
<organism evidence="1 2">
    <name type="scientific">Microtetraspora fusca</name>
    <dbReference type="NCBI Taxonomy" id="1997"/>
    <lineage>
        <taxon>Bacteria</taxon>
        <taxon>Bacillati</taxon>
        <taxon>Actinomycetota</taxon>
        <taxon>Actinomycetes</taxon>
        <taxon>Streptosporangiales</taxon>
        <taxon>Streptosporangiaceae</taxon>
        <taxon>Microtetraspora</taxon>
    </lineage>
</organism>
<sequence length="206" mass="22429">MVTLTPVVEVLPPETSNRWPVADLAGHVPLSGRLKADEIGALLHALAVDNLTPEGWDDGVSPAQIADELLSLDRLVALGGLQVYDSATGLTISPSCCSGLEDWREWGALPQGYWPFLGHDPSPWIEILSDRFRVWPDDGRSAGDLFIDIPARELPGLLRGVQRDLLGFLNAVEKWALAIFPDRTPALLELLDECFDIRSALNDSAG</sequence>
<accession>A0ABW6UYD6</accession>
<gene>
    <name evidence="1" type="ORF">ACFY05_03085</name>
</gene>
<evidence type="ECO:0008006" key="3">
    <source>
        <dbReference type="Google" id="ProtNLM"/>
    </source>
</evidence>
<dbReference type="RefSeq" id="WP_387340410.1">
    <property type="nucleotide sequence ID" value="NZ_JBIAXI010000002.1"/>
</dbReference>
<dbReference type="Proteomes" id="UP001602119">
    <property type="component" value="Unassembled WGS sequence"/>
</dbReference>
<evidence type="ECO:0000313" key="1">
    <source>
        <dbReference type="EMBL" id="MFF4771823.1"/>
    </source>
</evidence>
<comment type="caution">
    <text evidence="1">The sequence shown here is derived from an EMBL/GenBank/DDBJ whole genome shotgun (WGS) entry which is preliminary data.</text>
</comment>